<evidence type="ECO:0000313" key="2">
    <source>
        <dbReference type="Proteomes" id="UP000324222"/>
    </source>
</evidence>
<evidence type="ECO:0000313" key="1">
    <source>
        <dbReference type="EMBL" id="MPC99588.1"/>
    </source>
</evidence>
<sequence>MFSGDFPIFQAMSGEKFC</sequence>
<reference evidence="1 2" key="1">
    <citation type="submission" date="2019-05" db="EMBL/GenBank/DDBJ databases">
        <title>Another draft genome of Portunus trituberculatus and its Hox gene families provides insights of decapod evolution.</title>
        <authorList>
            <person name="Jeong J.-H."/>
            <person name="Song I."/>
            <person name="Kim S."/>
            <person name="Choi T."/>
            <person name="Kim D."/>
            <person name="Ryu S."/>
            <person name="Kim W."/>
        </authorList>
    </citation>
    <scope>NUCLEOTIDE SEQUENCE [LARGE SCALE GENOMIC DNA]</scope>
    <source>
        <tissue evidence="1">Muscle</tissue>
    </source>
</reference>
<accession>A0A5B7K372</accession>
<keyword evidence="2" id="KW-1185">Reference proteome</keyword>
<organism evidence="1 2">
    <name type="scientific">Portunus trituberculatus</name>
    <name type="common">Swimming crab</name>
    <name type="synonym">Neptunus trituberculatus</name>
    <dbReference type="NCBI Taxonomy" id="210409"/>
    <lineage>
        <taxon>Eukaryota</taxon>
        <taxon>Metazoa</taxon>
        <taxon>Ecdysozoa</taxon>
        <taxon>Arthropoda</taxon>
        <taxon>Crustacea</taxon>
        <taxon>Multicrustacea</taxon>
        <taxon>Malacostraca</taxon>
        <taxon>Eumalacostraca</taxon>
        <taxon>Eucarida</taxon>
        <taxon>Decapoda</taxon>
        <taxon>Pleocyemata</taxon>
        <taxon>Brachyura</taxon>
        <taxon>Eubrachyura</taxon>
        <taxon>Portunoidea</taxon>
        <taxon>Portunidae</taxon>
        <taxon>Portuninae</taxon>
        <taxon>Portunus</taxon>
    </lineage>
</organism>
<dbReference type="AlphaFoldDB" id="A0A5B7K372"/>
<name>A0A5B7K372_PORTR</name>
<comment type="caution">
    <text evidence="1">The sequence shown here is derived from an EMBL/GenBank/DDBJ whole genome shotgun (WGS) entry which is preliminary data.</text>
</comment>
<dbReference type="Proteomes" id="UP000324222">
    <property type="component" value="Unassembled WGS sequence"/>
</dbReference>
<proteinExistence type="predicted"/>
<gene>
    <name evidence="1" type="ORF">E2C01_095011</name>
</gene>
<protein>
    <submittedName>
        <fullName evidence="1">Uncharacterized protein</fullName>
    </submittedName>
</protein>
<dbReference type="EMBL" id="VSRR010119000">
    <property type="protein sequence ID" value="MPC99588.1"/>
    <property type="molecule type" value="Genomic_DNA"/>
</dbReference>